<dbReference type="InterPro" id="IPR001024">
    <property type="entry name" value="PLAT/LH2_dom"/>
</dbReference>
<gene>
    <name evidence="4" type="primary">LOC104963422</name>
</gene>
<evidence type="ECO:0000313" key="3">
    <source>
        <dbReference type="Proteomes" id="UP000504611"/>
    </source>
</evidence>
<sequence>MVKYEVAVTTSSLLQATTTNNIFIKLVGTDGERKRTWLKSIRGTAKFYLGAVSTFSVSCPTSLGKLVLIEVDKKPLPLFPEDAWFPNKVEVSSPEGDDYNFPIYRWIADSGVHLFREGTGL</sequence>
<dbReference type="SMART" id="SM00308">
    <property type="entry name" value="LH2"/>
    <property type="match status" value="1"/>
</dbReference>
<comment type="caution">
    <text evidence="1">Lacks conserved residue(s) required for the propagation of feature annotation.</text>
</comment>
<dbReference type="RefSeq" id="XP_010790307.1">
    <property type="nucleotide sequence ID" value="XM_010792005.1"/>
</dbReference>
<dbReference type="Pfam" id="PF01477">
    <property type="entry name" value="PLAT"/>
    <property type="match status" value="1"/>
</dbReference>
<reference evidence="4" key="1">
    <citation type="submission" date="2025-08" db="UniProtKB">
        <authorList>
            <consortium name="RefSeq"/>
        </authorList>
    </citation>
    <scope>IDENTIFICATION</scope>
    <source>
        <tissue evidence="4">Muscle</tissue>
    </source>
</reference>
<dbReference type="OrthoDB" id="407298at2759"/>
<dbReference type="PROSITE" id="PS50095">
    <property type="entry name" value="PLAT"/>
    <property type="match status" value="1"/>
</dbReference>
<evidence type="ECO:0000259" key="2">
    <source>
        <dbReference type="PROSITE" id="PS50095"/>
    </source>
</evidence>
<proteinExistence type="predicted"/>
<dbReference type="SUPFAM" id="SSF49723">
    <property type="entry name" value="Lipase/lipooxygenase domain (PLAT/LH2 domain)"/>
    <property type="match status" value="1"/>
</dbReference>
<dbReference type="AlphaFoldDB" id="A0A6I9PQ33"/>
<protein>
    <submittedName>
        <fullName evidence="4">Arachidonate 12-lipoxygenase, 12R-type-like</fullName>
    </submittedName>
</protein>
<keyword evidence="3" id="KW-1185">Reference proteome</keyword>
<accession>A0A6I9PQ33</accession>
<dbReference type="KEGG" id="ncc:104963422"/>
<feature type="domain" description="PLAT" evidence="2">
    <location>
        <begin position="2"/>
        <end position="121"/>
    </location>
</feature>
<organism evidence="3 4">
    <name type="scientific">Notothenia coriiceps</name>
    <name type="common">black rockcod</name>
    <dbReference type="NCBI Taxonomy" id="8208"/>
    <lineage>
        <taxon>Eukaryota</taxon>
        <taxon>Metazoa</taxon>
        <taxon>Chordata</taxon>
        <taxon>Craniata</taxon>
        <taxon>Vertebrata</taxon>
        <taxon>Euteleostomi</taxon>
        <taxon>Actinopterygii</taxon>
        <taxon>Neopterygii</taxon>
        <taxon>Teleostei</taxon>
        <taxon>Neoteleostei</taxon>
        <taxon>Acanthomorphata</taxon>
        <taxon>Eupercaria</taxon>
        <taxon>Perciformes</taxon>
        <taxon>Notothenioidei</taxon>
        <taxon>Nototheniidae</taxon>
        <taxon>Notothenia</taxon>
    </lineage>
</organism>
<evidence type="ECO:0000256" key="1">
    <source>
        <dbReference type="PROSITE-ProRule" id="PRU00152"/>
    </source>
</evidence>
<dbReference type="GeneID" id="104963422"/>
<name>A0A6I9PQ33_9TELE</name>
<dbReference type="Proteomes" id="UP000504611">
    <property type="component" value="Unplaced"/>
</dbReference>
<evidence type="ECO:0000313" key="4">
    <source>
        <dbReference type="RefSeq" id="XP_010790307.1"/>
    </source>
</evidence>
<dbReference type="InterPro" id="IPR036392">
    <property type="entry name" value="PLAT/LH2_dom_sf"/>
</dbReference>
<dbReference type="Gene3D" id="2.60.60.20">
    <property type="entry name" value="PLAT/LH2 domain"/>
    <property type="match status" value="1"/>
</dbReference>